<feature type="domain" description="TOG" evidence="15">
    <location>
        <begin position="1171"/>
        <end position="1407"/>
    </location>
</feature>
<evidence type="ECO:0000256" key="13">
    <source>
        <dbReference type="ARBA" id="ARBA00025722"/>
    </source>
</evidence>
<dbReference type="InterPro" id="IPR045110">
    <property type="entry name" value="XMAP215"/>
</dbReference>
<keyword evidence="4" id="KW-0158">Chromosome</keyword>
<evidence type="ECO:0000256" key="2">
    <source>
        <dbReference type="ARBA" id="ARBA00004629"/>
    </source>
</evidence>
<keyword evidence="7" id="KW-0677">Repeat</keyword>
<dbReference type="InParanoid" id="A0A2J7R1U2"/>
<feature type="compositionally biased region" description="Basic and acidic residues" evidence="14">
    <location>
        <begin position="1988"/>
        <end position="1997"/>
    </location>
</feature>
<dbReference type="GO" id="GO:0030951">
    <property type="term" value="P:establishment or maintenance of microtubule cytoskeleton polarity"/>
    <property type="evidence" value="ECO:0007669"/>
    <property type="project" value="InterPro"/>
</dbReference>
<sequence length="2084" mass="231637">MEDDTEYVKLPVEDRCVHKLWKARVHGYEEAAKVFRQIDDEKSPEFNKFVGLVQKFVVDSNAVAQEKGLEAVLAFIENCAVSGRTVREVMSGVIAKCVAAQKAKTRELAVQIMLMYIEIEKYEAVQEEILKGMEHKNPKIVAACVSVITQALREFGPKVVNIKPLIKKIPVLLEDRDKGVREEGKIMVIEIYRWIGDALKSQLAALKPVQMSELELEFEKVKGEKVVPTRYLKSQQQKQAKMVAEAVAAGNAEDEAVDDEDGAPEVDPYDLLEPVDILSKLPKDFYEKLEASKWQERKEAVDSLEQLLQAPKLESGDYGDVVRALKKIISKDTNVMVVAAAGKCLARLAHGLKKRFQPYAGACIPCIQEKFREKKQNVVHALREAIDAVFLSTTIEAIQEDVLTALENKNPQVKAETAYFLARCFTKCTPMMLNKKLLKAYTTALLKTLNEPDPTVRDSSAEALGTAMKVVGEKQIMVFLTDLDNFKMTKIKEACDKAVIVAKVPKTDCPSTAPAKLRGDAVGSGKVVAGNSAKPVKRPATAGAPAPPKKTQQKRQPAGASAAKVKSAKFSEKDLSQEEVDEKAAAIFSQEIILGLSDSNWKTRLSAVEQLTQSVVEMETEIPTQVVIRMLNKKPGLKDTNFQVLKARLEAVKLLAENARFTSVVLGYCITDIADKLGDVKNGTLAAETLTSLAEATKLELVATEVINFAFIQKSPKVQQEALVWLSTAIREFGFQSVQPKPIMDNVKKAVSATNPAIRNAAMNLIGTIYLYLGAQLSVFFEDEKSQVQQQIQAEFDKHVGESPPVPIRGQKKKDDKEDVEEDEGEDVEQTVKETLNIHDLMPHVDISSHITESLLSELADRDWKVRMEALQKLASIVSENKLVTNNLGELPPVLAQRLVDSNSKIAAAAIVICQSLGNAMGVQCKLHVRTLIPGMLQGMGDSKPWIRTAAAACINTWGDHCGFKEFFDGEMIGDALKSGNPALRIELWAWLAEKLPTLPPRTIPKEELLICLPHLYANVEDRNVDVRKNAQEAILPFMMHLGYVTMAKATERLKTGSRTVIIAILDKARPNLPDKPVPPKKTGMPVAVDDDMEPNKVVRSGGARAASGKNAPKGKIVGGASKPSGRKKDEDVDTSPLLQNNNLKNQRSVDEQKLKVLKWNFTTPREEFVDLLREQMTVANVNKTLMANMFHLDFKFHLKAIDALSEDLPNNGSATIANLDLILKWMTLRFFDTNPSVLLKGLEYLQTVFAMLIEEEYNMFENEASSFIPYLILKIGDPKDAVRNGVRALIRQTEQVYPATKLFAYVMEGLKSKNARQRTECLEQLGSLIESYGVTVCQPNPSAALKEIARQISDRDNSVRNAALNCVVQAYFIVQEKVYKFIGQISDKDLSLLEERIKRAAKTRETRAPNASKQQPPQQLQQPQPQKVLPQGNAGTIKKEPIRQDESPPPPPPTMRSTTPKPRPVSTGPFGLDFDLLERIEGKGVHLNPPKLIEFDLQDILNDAPVTMPSVNTGYPTLSRPPALQPSQLNMLHNIDEKTNMVLDSYISNFSSPDIKLVIQTAFQLDALLQSDKAVKLKGKVDQVILGCVMQLRLLNSNHYMSIPKGDVTRVYRALFMLLLSFYNNSVLSCQVSKDVLRDLVEQLISLLVNGHMEELESGESYIRIINTLVVRVIERSDHTNITCALLKLLYESAGSSTSSHRFMELVMKCLWKVVKLFPGWEAEIDFDMVLYDIHLFLKDFPSASWKKRPSDTPLRTVKTILHCMTKIKGNGILMHLSRIDNPTESELHSYLLKIIKTVKHESSPPKKESKSHQLPKTTYGLLSEIFKKIGSRDQTKEGLSLLYDFKQQHPEADIDRFLRKSSQFFQDYVEAGLQEIDKDRKKSVGQLVHTVPAAAPPMVPSSMSSLGITASSGVTLQNIDVGGADLRNPKAACMDQLQTLRARVIIESGGEDSDSSSGSKNLYYLERLRALQVQAGLEPSSLVLDPRQRGPRDTDDNAVNDENLNKKPFVIDRPQELLPIQRSPSNSGFSGVDALRKRLEELKGSATELFPVQRSPSNSGFSGVDAMHKHLDELKGSARESQ</sequence>
<feature type="domain" description="TOG" evidence="15">
    <location>
        <begin position="270"/>
        <end position="504"/>
    </location>
</feature>
<keyword evidence="6" id="KW-0132">Cell division</keyword>
<feature type="compositionally biased region" description="Basic and acidic residues" evidence="14">
    <location>
        <begin position="1438"/>
        <end position="1447"/>
    </location>
</feature>
<evidence type="ECO:0000256" key="9">
    <source>
        <dbReference type="ARBA" id="ARBA00022838"/>
    </source>
</evidence>
<name>A0A2J7R1U2_9NEOP</name>
<evidence type="ECO:0000256" key="8">
    <source>
        <dbReference type="ARBA" id="ARBA00022776"/>
    </source>
</evidence>
<feature type="region of interest" description="Disordered" evidence="14">
    <location>
        <begin position="1985"/>
        <end position="2004"/>
    </location>
</feature>
<accession>A0A2J7R1U2</accession>
<organism evidence="16 17">
    <name type="scientific">Cryptotermes secundus</name>
    <dbReference type="NCBI Taxonomy" id="105785"/>
    <lineage>
        <taxon>Eukaryota</taxon>
        <taxon>Metazoa</taxon>
        <taxon>Ecdysozoa</taxon>
        <taxon>Arthropoda</taxon>
        <taxon>Hexapoda</taxon>
        <taxon>Insecta</taxon>
        <taxon>Pterygota</taxon>
        <taxon>Neoptera</taxon>
        <taxon>Polyneoptera</taxon>
        <taxon>Dictyoptera</taxon>
        <taxon>Blattodea</taxon>
        <taxon>Blattoidea</taxon>
        <taxon>Termitoidae</taxon>
        <taxon>Kalotermitidae</taxon>
        <taxon>Cryptotermitinae</taxon>
        <taxon>Cryptotermes</taxon>
    </lineage>
</organism>
<evidence type="ECO:0000256" key="7">
    <source>
        <dbReference type="ARBA" id="ARBA00022737"/>
    </source>
</evidence>
<feature type="region of interest" description="Disordered" evidence="14">
    <location>
        <begin position="799"/>
        <end position="829"/>
    </location>
</feature>
<dbReference type="OrthoDB" id="205662at2759"/>
<evidence type="ECO:0000256" key="5">
    <source>
        <dbReference type="ARBA" id="ARBA00022490"/>
    </source>
</evidence>
<dbReference type="STRING" id="105785.A0A2J7R1U2"/>
<feature type="region of interest" description="Disordered" evidence="14">
    <location>
        <begin position="528"/>
        <end position="566"/>
    </location>
</feature>
<evidence type="ECO:0000256" key="12">
    <source>
        <dbReference type="ARBA" id="ARBA00023328"/>
    </source>
</evidence>
<keyword evidence="11" id="KW-0131">Cell cycle</keyword>
<dbReference type="InterPro" id="IPR048491">
    <property type="entry name" value="XMAP215_CLASP_TOG"/>
</dbReference>
<proteinExistence type="inferred from homology"/>
<dbReference type="GO" id="GO:0005813">
    <property type="term" value="C:centrosome"/>
    <property type="evidence" value="ECO:0007669"/>
    <property type="project" value="UniProtKB-SubCell"/>
</dbReference>
<keyword evidence="10" id="KW-0206">Cytoskeleton</keyword>
<dbReference type="FunFam" id="1.25.10.10:FF:000052">
    <property type="entry name" value="Cytoskeleton associated protein 5"/>
    <property type="match status" value="1"/>
</dbReference>
<feature type="compositionally biased region" description="Acidic residues" evidence="14">
    <location>
        <begin position="818"/>
        <end position="829"/>
    </location>
</feature>
<dbReference type="FunFam" id="1.25.10.10:FF:000068">
    <property type="entry name" value="cytoskeleton-associated protein 5 isoform X1"/>
    <property type="match status" value="1"/>
</dbReference>
<dbReference type="FunFam" id="1.25.10.10:FF:000019">
    <property type="entry name" value="Cytoskeleton-associated protein 5"/>
    <property type="match status" value="1"/>
</dbReference>
<evidence type="ECO:0000259" key="15">
    <source>
        <dbReference type="SMART" id="SM01349"/>
    </source>
</evidence>
<evidence type="ECO:0000256" key="10">
    <source>
        <dbReference type="ARBA" id="ARBA00023212"/>
    </source>
</evidence>
<dbReference type="GO" id="GO:0000922">
    <property type="term" value="C:spindle pole"/>
    <property type="evidence" value="ECO:0007669"/>
    <property type="project" value="UniProtKB-SubCell"/>
</dbReference>
<dbReference type="GO" id="GO:0005874">
    <property type="term" value="C:microtubule"/>
    <property type="evidence" value="ECO:0007669"/>
    <property type="project" value="UniProtKB-ARBA"/>
</dbReference>
<reference evidence="16 17" key="1">
    <citation type="submission" date="2017-12" db="EMBL/GenBank/DDBJ databases">
        <title>Hemimetabolous genomes reveal molecular basis of termite eusociality.</title>
        <authorList>
            <person name="Harrison M.C."/>
            <person name="Jongepier E."/>
            <person name="Robertson H.M."/>
            <person name="Arning N."/>
            <person name="Bitard-Feildel T."/>
            <person name="Chao H."/>
            <person name="Childers C.P."/>
            <person name="Dinh H."/>
            <person name="Doddapaneni H."/>
            <person name="Dugan S."/>
            <person name="Gowin J."/>
            <person name="Greiner C."/>
            <person name="Han Y."/>
            <person name="Hu H."/>
            <person name="Hughes D.S.T."/>
            <person name="Huylmans A.-K."/>
            <person name="Kemena C."/>
            <person name="Kremer L.P.M."/>
            <person name="Lee S.L."/>
            <person name="Lopez-Ezquerra A."/>
            <person name="Mallet L."/>
            <person name="Monroy-Kuhn J.M."/>
            <person name="Moser A."/>
            <person name="Murali S.C."/>
            <person name="Muzny D.M."/>
            <person name="Otani S."/>
            <person name="Piulachs M.-D."/>
            <person name="Poelchau M."/>
            <person name="Qu J."/>
            <person name="Schaub F."/>
            <person name="Wada-Katsumata A."/>
            <person name="Worley K.C."/>
            <person name="Xie Q."/>
            <person name="Ylla G."/>
            <person name="Poulsen M."/>
            <person name="Gibbs R.A."/>
            <person name="Schal C."/>
            <person name="Richards S."/>
            <person name="Belles X."/>
            <person name="Korb J."/>
            <person name="Bornberg-Bauer E."/>
        </authorList>
    </citation>
    <scope>NUCLEOTIDE SEQUENCE [LARGE SCALE GENOMIC DNA]</scope>
    <source>
        <tissue evidence="16">Whole body</tissue>
    </source>
</reference>
<feature type="compositionally biased region" description="Low complexity" evidence="14">
    <location>
        <begin position="554"/>
        <end position="565"/>
    </location>
</feature>
<dbReference type="Gene3D" id="1.25.10.10">
    <property type="entry name" value="Leucine-rich Repeat Variant"/>
    <property type="match status" value="5"/>
</dbReference>
<keyword evidence="12" id="KW-0137">Centromere</keyword>
<evidence type="ECO:0000256" key="1">
    <source>
        <dbReference type="ARBA" id="ARBA00004300"/>
    </source>
</evidence>
<dbReference type="FunCoup" id="A0A2J7R1U2">
    <property type="interactions" value="1392"/>
</dbReference>
<protein>
    <submittedName>
        <fullName evidence="16">Protein mini spindles</fullName>
    </submittedName>
</protein>
<dbReference type="SUPFAM" id="SSF48371">
    <property type="entry name" value="ARM repeat"/>
    <property type="match status" value="2"/>
</dbReference>
<keyword evidence="5" id="KW-0963">Cytoplasm</keyword>
<dbReference type="FunFam" id="1.25.10.10:FF:000050">
    <property type="entry name" value="Cytoskeleton-associated protein 5 isoform X1"/>
    <property type="match status" value="1"/>
</dbReference>
<comment type="similarity">
    <text evidence="13">Belongs to the TOG/XMAP215 family.</text>
</comment>
<feature type="domain" description="TOG" evidence="15">
    <location>
        <begin position="840"/>
        <end position="1075"/>
    </location>
</feature>
<comment type="caution">
    <text evidence="16">The sequence shown here is derived from an EMBL/GenBank/DDBJ whole genome shotgun (WGS) entry which is preliminary data.</text>
</comment>
<evidence type="ECO:0000256" key="14">
    <source>
        <dbReference type="SAM" id="MobiDB-lite"/>
    </source>
</evidence>
<keyword evidence="9" id="KW-0995">Kinetochore</keyword>
<dbReference type="GO" id="GO:0051301">
    <property type="term" value="P:cell division"/>
    <property type="evidence" value="ECO:0007669"/>
    <property type="project" value="UniProtKB-KW"/>
</dbReference>
<keyword evidence="17" id="KW-1185">Reference proteome</keyword>
<keyword evidence="8" id="KW-0498">Mitosis</keyword>
<evidence type="ECO:0000313" key="16">
    <source>
        <dbReference type="EMBL" id="PNF34801.1"/>
    </source>
</evidence>
<dbReference type="FunFam" id="1.25.10.10:FF:000063">
    <property type="entry name" value="Putative cytoskeleton-associated protein 5"/>
    <property type="match status" value="1"/>
</dbReference>
<dbReference type="InterPro" id="IPR016024">
    <property type="entry name" value="ARM-type_fold"/>
</dbReference>
<dbReference type="EMBL" id="NEVH01008202">
    <property type="protein sequence ID" value="PNF34801.1"/>
    <property type="molecule type" value="Genomic_DNA"/>
</dbReference>
<dbReference type="GO" id="GO:0051010">
    <property type="term" value="F:microtubule plus-end binding"/>
    <property type="evidence" value="ECO:0007669"/>
    <property type="project" value="InterPro"/>
</dbReference>
<gene>
    <name evidence="16" type="ORF">B7P43_G03732</name>
</gene>
<evidence type="ECO:0000256" key="4">
    <source>
        <dbReference type="ARBA" id="ARBA00022454"/>
    </source>
</evidence>
<evidence type="ECO:0000256" key="11">
    <source>
        <dbReference type="ARBA" id="ARBA00023306"/>
    </source>
</evidence>
<dbReference type="Proteomes" id="UP000235965">
    <property type="component" value="Unassembled WGS sequence"/>
</dbReference>
<dbReference type="GO" id="GO:0000776">
    <property type="term" value="C:kinetochore"/>
    <property type="evidence" value="ECO:0007669"/>
    <property type="project" value="UniProtKB-KW"/>
</dbReference>
<dbReference type="Pfam" id="PF21041">
    <property type="entry name" value="XMAP215_CLASP_TOG"/>
    <property type="match status" value="4"/>
</dbReference>
<dbReference type="InterPro" id="IPR011989">
    <property type="entry name" value="ARM-like"/>
</dbReference>
<feature type="domain" description="TOG" evidence="15">
    <location>
        <begin position="1"/>
        <end position="227"/>
    </location>
</feature>
<evidence type="ECO:0000313" key="17">
    <source>
        <dbReference type="Proteomes" id="UP000235965"/>
    </source>
</evidence>
<dbReference type="InterPro" id="IPR034085">
    <property type="entry name" value="TOG"/>
</dbReference>
<comment type="subcellular location">
    <subcellularLocation>
        <location evidence="2">Chromosome</location>
        <location evidence="2">Centromere</location>
        <location evidence="2">Kinetochore</location>
    </subcellularLocation>
    <subcellularLocation>
        <location evidence="1">Cytoplasm</location>
        <location evidence="1">Cytoskeleton</location>
        <location evidence="1">Microtubule organizing center</location>
        <location evidence="1">Centrosome</location>
    </subcellularLocation>
    <subcellularLocation>
        <location evidence="3">Cytoplasm</location>
        <location evidence="3">Cytoskeleton</location>
        <location evidence="3">Spindle pole</location>
    </subcellularLocation>
</comment>
<feature type="region of interest" description="Disordered" evidence="14">
    <location>
        <begin position="1404"/>
        <end position="1469"/>
    </location>
</feature>
<feature type="region of interest" description="Disordered" evidence="14">
    <location>
        <begin position="1072"/>
        <end position="1140"/>
    </location>
</feature>
<dbReference type="PANTHER" id="PTHR12609">
    <property type="entry name" value="MICROTUBULE ASSOCIATED PROTEIN XMAP215"/>
    <property type="match status" value="1"/>
</dbReference>
<feature type="compositionally biased region" description="Low complexity" evidence="14">
    <location>
        <begin position="1414"/>
        <end position="1432"/>
    </location>
</feature>
<dbReference type="GO" id="GO:0051231">
    <property type="term" value="P:spindle elongation"/>
    <property type="evidence" value="ECO:0007669"/>
    <property type="project" value="UniProtKB-ARBA"/>
</dbReference>
<dbReference type="SMART" id="SM01349">
    <property type="entry name" value="TOG"/>
    <property type="match status" value="5"/>
</dbReference>
<dbReference type="GO" id="GO:0061863">
    <property type="term" value="F:microtubule plus end polymerase"/>
    <property type="evidence" value="ECO:0007669"/>
    <property type="project" value="InterPro"/>
</dbReference>
<dbReference type="GO" id="GO:0046785">
    <property type="term" value="P:microtubule polymerization"/>
    <property type="evidence" value="ECO:0007669"/>
    <property type="project" value="InterPro"/>
</dbReference>
<feature type="domain" description="TOG" evidence="15">
    <location>
        <begin position="574"/>
        <end position="805"/>
    </location>
</feature>
<evidence type="ECO:0000256" key="6">
    <source>
        <dbReference type="ARBA" id="ARBA00022618"/>
    </source>
</evidence>
<evidence type="ECO:0000256" key="3">
    <source>
        <dbReference type="ARBA" id="ARBA00004647"/>
    </source>
</evidence>